<reference evidence="5 6" key="1">
    <citation type="submission" date="2017-06" db="EMBL/GenBank/DDBJ databases">
        <title>A platform for efficient transgenesis in Macrostomum lignano, a flatworm model organism for stem cell research.</title>
        <authorList>
            <person name="Berezikov E."/>
        </authorList>
    </citation>
    <scope>NUCLEOTIDE SEQUENCE [LARGE SCALE GENOMIC DNA]</scope>
    <source>
        <strain evidence="5">DV1</strain>
        <tissue evidence="5">Whole organism</tissue>
    </source>
</reference>
<feature type="region of interest" description="Disordered" evidence="4">
    <location>
        <begin position="116"/>
        <end position="155"/>
    </location>
</feature>
<evidence type="ECO:0000313" key="6">
    <source>
        <dbReference type="Proteomes" id="UP000215902"/>
    </source>
</evidence>
<gene>
    <name evidence="5" type="ORF">BOX15_Mlig023022g1</name>
</gene>
<organism evidence="5 6">
    <name type="scientific">Macrostomum lignano</name>
    <dbReference type="NCBI Taxonomy" id="282301"/>
    <lineage>
        <taxon>Eukaryota</taxon>
        <taxon>Metazoa</taxon>
        <taxon>Spiralia</taxon>
        <taxon>Lophotrochozoa</taxon>
        <taxon>Platyhelminthes</taxon>
        <taxon>Rhabditophora</taxon>
        <taxon>Macrostomorpha</taxon>
        <taxon>Macrostomida</taxon>
        <taxon>Macrostomidae</taxon>
        <taxon>Macrostomum</taxon>
    </lineage>
</organism>
<dbReference type="EMBL" id="NIVC01001516">
    <property type="protein sequence ID" value="PAA66990.1"/>
    <property type="molecule type" value="Genomic_DNA"/>
</dbReference>
<feature type="compositionally biased region" description="Polar residues" evidence="4">
    <location>
        <begin position="692"/>
        <end position="701"/>
    </location>
</feature>
<dbReference type="GO" id="GO:0045735">
    <property type="term" value="F:nutrient reservoir activity"/>
    <property type="evidence" value="ECO:0007669"/>
    <property type="project" value="UniProtKB-KW"/>
</dbReference>
<dbReference type="Pfam" id="PF01559">
    <property type="entry name" value="Zein"/>
    <property type="match status" value="1"/>
</dbReference>
<comment type="similarity">
    <text evidence="1">Belongs to the zein family.</text>
</comment>
<feature type="region of interest" description="Disordered" evidence="4">
    <location>
        <begin position="643"/>
        <end position="745"/>
    </location>
</feature>
<keyword evidence="3" id="KW-0708">Seed storage protein</keyword>
<evidence type="ECO:0000256" key="1">
    <source>
        <dbReference type="ARBA" id="ARBA00005777"/>
    </source>
</evidence>
<evidence type="ECO:0000256" key="2">
    <source>
        <dbReference type="ARBA" id="ARBA00022761"/>
    </source>
</evidence>
<evidence type="ECO:0000256" key="3">
    <source>
        <dbReference type="ARBA" id="ARBA00023129"/>
    </source>
</evidence>
<evidence type="ECO:0000313" key="5">
    <source>
        <dbReference type="EMBL" id="PAA66990.1"/>
    </source>
</evidence>
<name>A0A267EZP7_9PLAT</name>
<dbReference type="InterPro" id="IPR002530">
    <property type="entry name" value="Zein"/>
</dbReference>
<comment type="caution">
    <text evidence="5">The sequence shown here is derived from an EMBL/GenBank/DDBJ whole genome shotgun (WGS) entry which is preliminary data.</text>
</comment>
<keyword evidence="6" id="KW-1185">Reference proteome</keyword>
<protein>
    <submittedName>
        <fullName evidence="5">Uncharacterized protein</fullName>
    </submittedName>
</protein>
<dbReference type="Proteomes" id="UP000215902">
    <property type="component" value="Unassembled WGS sequence"/>
</dbReference>
<evidence type="ECO:0000256" key="4">
    <source>
        <dbReference type="SAM" id="MobiDB-lite"/>
    </source>
</evidence>
<dbReference type="AlphaFoldDB" id="A0A267EZP7"/>
<proteinExistence type="inferred from homology"/>
<sequence>MRQITASKISHSRDFSENSTTASQASSVRAARVVMETTTECYESTCEWSPVLIDGSCSTEETDSENQADSQFNTANKFVAKPAPVSVYQRQHPAGRIRDLFRQPHGGVEQIDFQLPELTEQASGDWETPETEDGSSTATTRSALSRLHNSSSGIPKRIRRETTESFHVLSTDAVESEDSYSNSEASLHSCKVTEMDNNIHPALESDVMVYSDEVDDIGKCFVIAFDVAMQSEISIDMPINHTFSFTPTIEGPGRVCTADCHFPRVQALEVTRQGDEDGREFMLSKIAEESSSSSAAKIHEFHVSGGSLDHDDDDSDSYVYEMEERQDLIDFSAANKTAHEERQDLIAFSAANKTVHEERQDLIDFSAANKTAHKEKQDLIDFSAANKTAHEERQDLIAFSAANKTAHEERQDLIDFSAANKTAHEEKQDLIDFSAANKTAHEERQDLIDFSAANKTAHEEKQDLIDFSAANKTAHEERQDQLINFSAANKTAHEEKQDRVNFSAANKTAQPEEVHVTTEDSGRVIFEVLGSREEKLSSRSSASNNNDAGFSFVIDSQTAPVDNELDDADLIKFGVSAEFDAFNNSYRQSSQPAAAAANHTTCDNPKDRRELLFTDPTTVLNNSYIHNLNGATMEVGSILVSDCDEDKQTDESSSASPIEVHVDTGSCAELPRERTAPSTSAGRSNFPAADTIPTNHNTNEMVDSRDNKTFRSATPDEFELDYISSSQSSSPESDSEANQQQIKKMWTKWCRNRVDAS</sequence>
<feature type="compositionally biased region" description="Low complexity" evidence="4">
    <location>
        <begin position="135"/>
        <end position="147"/>
    </location>
</feature>
<accession>A0A267EZP7</accession>
<keyword evidence="2" id="KW-0758">Storage protein</keyword>
<feature type="region of interest" description="Disordered" evidence="4">
    <location>
        <begin position="1"/>
        <end position="25"/>
    </location>
</feature>